<dbReference type="PANTHER" id="PTHR43075">
    <property type="entry name" value="FORMATE LYASE ACTIVATING ENZYME, PUTATIVE (AFU_ORTHOLOGUE AFUA_2G15630)-RELATED"/>
    <property type="match status" value="1"/>
</dbReference>
<keyword evidence="4" id="KW-0411">Iron-sulfur</keyword>
<dbReference type="Gene3D" id="3.20.20.70">
    <property type="entry name" value="Aldolase class I"/>
    <property type="match status" value="1"/>
</dbReference>
<accession>X1RGX2</accession>
<dbReference type="PIRSF" id="PIRSF004869">
    <property type="entry name" value="PflX_prd"/>
    <property type="match status" value="1"/>
</dbReference>
<keyword evidence="3" id="KW-0408">Iron</keyword>
<dbReference type="PANTHER" id="PTHR43075:SF1">
    <property type="entry name" value="FORMATE LYASE ACTIVATING ENZYME, PUTATIVE (AFU_ORTHOLOGUE AFUA_2G15630)-RELATED"/>
    <property type="match status" value="1"/>
</dbReference>
<dbReference type="CDD" id="cd01335">
    <property type="entry name" value="Radical_SAM"/>
    <property type="match status" value="1"/>
</dbReference>
<dbReference type="InterPro" id="IPR040085">
    <property type="entry name" value="MJ0674-like"/>
</dbReference>
<dbReference type="GO" id="GO:0051536">
    <property type="term" value="F:iron-sulfur cluster binding"/>
    <property type="evidence" value="ECO:0007669"/>
    <property type="project" value="UniProtKB-KW"/>
</dbReference>
<name>X1RGX2_9ZZZZ</name>
<dbReference type="GO" id="GO:0003824">
    <property type="term" value="F:catalytic activity"/>
    <property type="evidence" value="ECO:0007669"/>
    <property type="project" value="InterPro"/>
</dbReference>
<sequence length="279" mass="31732">MKIFEPLKSLDRILNKCVICPHKCKVNRKSEEKGFCNAGYNPVISSAMPHHGEEPPISGSRGSGTIFFTYCNMKCVYCQNYQISQEFEGTKCSISELADSMIKLQNLSCHNINFVSPTIWIPQIVKALSVARNKGLSVPTVFNTGGYDNPKIIKMLDGIIDIYMPDMRYSNDDMARKYSMVEEYVRYNRQSVKEMYRQVGGLKVDPEGVATKGLLIRLLVLPENIGGIKKTLDFIKNELSTDVYLSIMAQYHPTYKASRYPELNRMITAKEYLEVVKYA</sequence>
<comment type="caution">
    <text evidence="5">The sequence shown here is derived from an EMBL/GenBank/DDBJ whole genome shotgun (WGS) entry which is preliminary data.</text>
</comment>
<keyword evidence="2" id="KW-0479">Metal-binding</keyword>
<dbReference type="InterPro" id="IPR016431">
    <property type="entry name" value="Pyrv-formate_lyase-activ_prd"/>
</dbReference>
<dbReference type="InterPro" id="IPR013785">
    <property type="entry name" value="Aldolase_TIM"/>
</dbReference>
<evidence type="ECO:0000313" key="5">
    <source>
        <dbReference type="EMBL" id="GAI66241.1"/>
    </source>
</evidence>
<evidence type="ECO:0008006" key="6">
    <source>
        <dbReference type="Google" id="ProtNLM"/>
    </source>
</evidence>
<evidence type="ECO:0000256" key="1">
    <source>
        <dbReference type="ARBA" id="ARBA00022691"/>
    </source>
</evidence>
<dbReference type="SUPFAM" id="SSF102114">
    <property type="entry name" value="Radical SAM enzymes"/>
    <property type="match status" value="1"/>
</dbReference>
<dbReference type="EMBL" id="BARW01001995">
    <property type="protein sequence ID" value="GAI66241.1"/>
    <property type="molecule type" value="Genomic_DNA"/>
</dbReference>
<dbReference type="InterPro" id="IPR007197">
    <property type="entry name" value="rSAM"/>
</dbReference>
<protein>
    <recommendedName>
        <fullName evidence="6">Radical SAM core domain-containing protein</fullName>
    </recommendedName>
</protein>
<evidence type="ECO:0000256" key="4">
    <source>
        <dbReference type="ARBA" id="ARBA00023014"/>
    </source>
</evidence>
<dbReference type="AlphaFoldDB" id="X1RGX2"/>
<dbReference type="GO" id="GO:0046872">
    <property type="term" value="F:metal ion binding"/>
    <property type="evidence" value="ECO:0007669"/>
    <property type="project" value="UniProtKB-KW"/>
</dbReference>
<evidence type="ECO:0000256" key="3">
    <source>
        <dbReference type="ARBA" id="ARBA00023004"/>
    </source>
</evidence>
<dbReference type="InterPro" id="IPR058240">
    <property type="entry name" value="rSAM_sf"/>
</dbReference>
<proteinExistence type="predicted"/>
<dbReference type="SFLD" id="SFLDG01099">
    <property type="entry name" value="Uncharacterised_Radical_SAM_Su"/>
    <property type="match status" value="1"/>
</dbReference>
<dbReference type="SFLD" id="SFLDS00029">
    <property type="entry name" value="Radical_SAM"/>
    <property type="match status" value="1"/>
</dbReference>
<evidence type="ECO:0000256" key="2">
    <source>
        <dbReference type="ARBA" id="ARBA00022723"/>
    </source>
</evidence>
<reference evidence="5" key="1">
    <citation type="journal article" date="2014" name="Front. Microbiol.">
        <title>High frequency of phylogenetically diverse reductive dehalogenase-homologous genes in deep subseafloor sedimentary metagenomes.</title>
        <authorList>
            <person name="Kawai M."/>
            <person name="Futagami T."/>
            <person name="Toyoda A."/>
            <person name="Takaki Y."/>
            <person name="Nishi S."/>
            <person name="Hori S."/>
            <person name="Arai W."/>
            <person name="Tsubouchi T."/>
            <person name="Morono Y."/>
            <person name="Uchiyama I."/>
            <person name="Ito T."/>
            <person name="Fujiyama A."/>
            <person name="Inagaki F."/>
            <person name="Takami H."/>
        </authorList>
    </citation>
    <scope>NUCLEOTIDE SEQUENCE</scope>
    <source>
        <strain evidence="5">Expedition CK06-06</strain>
    </source>
</reference>
<gene>
    <name evidence="5" type="ORF">S12H4_05871</name>
</gene>
<organism evidence="5">
    <name type="scientific">marine sediment metagenome</name>
    <dbReference type="NCBI Taxonomy" id="412755"/>
    <lineage>
        <taxon>unclassified sequences</taxon>
        <taxon>metagenomes</taxon>
        <taxon>ecological metagenomes</taxon>
    </lineage>
</organism>
<keyword evidence="1" id="KW-0949">S-adenosyl-L-methionine</keyword>